<name>A0A0K2ULG8_LEPSM</name>
<reference evidence="1" key="1">
    <citation type="submission" date="2014-05" db="EMBL/GenBank/DDBJ databases">
        <authorList>
            <person name="Chronopoulou M."/>
        </authorList>
    </citation>
    <scope>NUCLEOTIDE SEQUENCE</scope>
    <source>
        <tissue evidence="1">Whole organism</tissue>
    </source>
</reference>
<dbReference type="EMBL" id="HACA01021366">
    <property type="protein sequence ID" value="CDW38727.1"/>
    <property type="molecule type" value="Transcribed_RNA"/>
</dbReference>
<organism evidence="1">
    <name type="scientific">Lepeophtheirus salmonis</name>
    <name type="common">Salmon louse</name>
    <name type="synonym">Caligus salmonis</name>
    <dbReference type="NCBI Taxonomy" id="72036"/>
    <lineage>
        <taxon>Eukaryota</taxon>
        <taxon>Metazoa</taxon>
        <taxon>Ecdysozoa</taxon>
        <taxon>Arthropoda</taxon>
        <taxon>Crustacea</taxon>
        <taxon>Multicrustacea</taxon>
        <taxon>Hexanauplia</taxon>
        <taxon>Copepoda</taxon>
        <taxon>Siphonostomatoida</taxon>
        <taxon>Caligidae</taxon>
        <taxon>Lepeophtheirus</taxon>
    </lineage>
</organism>
<sequence>HLIKSDVILRNGKTLHHYISSSLRCVSLCYFRDLIPLSC</sequence>
<dbReference type="AlphaFoldDB" id="A0A0K2ULG8"/>
<protein>
    <submittedName>
        <fullName evidence="1">Uncharacterized protein</fullName>
    </submittedName>
</protein>
<proteinExistence type="predicted"/>
<accession>A0A0K2ULG8</accession>
<evidence type="ECO:0000313" key="1">
    <source>
        <dbReference type="EMBL" id="CDW38727.1"/>
    </source>
</evidence>
<feature type="non-terminal residue" evidence="1">
    <location>
        <position position="1"/>
    </location>
</feature>